<reference evidence="3" key="1">
    <citation type="journal article" date="2020" name="Stud. Mycol.">
        <title>101 Dothideomycetes genomes: a test case for predicting lifestyles and emergence of pathogens.</title>
        <authorList>
            <person name="Haridas S."/>
            <person name="Albert R."/>
            <person name="Binder M."/>
            <person name="Bloem J."/>
            <person name="Labutti K."/>
            <person name="Salamov A."/>
            <person name="Andreopoulos B."/>
            <person name="Baker S."/>
            <person name="Barry K."/>
            <person name="Bills G."/>
            <person name="Bluhm B."/>
            <person name="Cannon C."/>
            <person name="Castanera R."/>
            <person name="Culley D."/>
            <person name="Daum C."/>
            <person name="Ezra D."/>
            <person name="Gonzalez J."/>
            <person name="Henrissat B."/>
            <person name="Kuo A."/>
            <person name="Liang C."/>
            <person name="Lipzen A."/>
            <person name="Lutzoni F."/>
            <person name="Magnuson J."/>
            <person name="Mondo S."/>
            <person name="Nolan M."/>
            <person name="Ohm R."/>
            <person name="Pangilinan J."/>
            <person name="Park H.-J."/>
            <person name="Ramirez L."/>
            <person name="Alfaro M."/>
            <person name="Sun H."/>
            <person name="Tritt A."/>
            <person name="Yoshinaga Y."/>
            <person name="Zwiers L.-H."/>
            <person name="Turgeon B."/>
            <person name="Goodwin S."/>
            <person name="Spatafora J."/>
            <person name="Crous P."/>
            <person name="Grigoriev I."/>
        </authorList>
    </citation>
    <scope>NUCLEOTIDE SEQUENCE</scope>
    <source>
        <strain evidence="3">CBS 161.51</strain>
    </source>
</reference>
<feature type="compositionally biased region" description="Basic and acidic residues" evidence="1">
    <location>
        <begin position="228"/>
        <end position="254"/>
    </location>
</feature>
<feature type="transmembrane region" description="Helical" evidence="2">
    <location>
        <begin position="103"/>
        <end position="127"/>
    </location>
</feature>
<organism evidence="3 4">
    <name type="scientific">Clathrospora elynae</name>
    <dbReference type="NCBI Taxonomy" id="706981"/>
    <lineage>
        <taxon>Eukaryota</taxon>
        <taxon>Fungi</taxon>
        <taxon>Dikarya</taxon>
        <taxon>Ascomycota</taxon>
        <taxon>Pezizomycotina</taxon>
        <taxon>Dothideomycetes</taxon>
        <taxon>Pleosporomycetidae</taxon>
        <taxon>Pleosporales</taxon>
        <taxon>Diademaceae</taxon>
        <taxon>Clathrospora</taxon>
    </lineage>
</organism>
<feature type="transmembrane region" description="Helical" evidence="2">
    <location>
        <begin position="157"/>
        <end position="178"/>
    </location>
</feature>
<evidence type="ECO:0000256" key="1">
    <source>
        <dbReference type="SAM" id="MobiDB-lite"/>
    </source>
</evidence>
<feature type="transmembrane region" description="Helical" evidence="2">
    <location>
        <begin position="71"/>
        <end position="91"/>
    </location>
</feature>
<dbReference type="Proteomes" id="UP000800038">
    <property type="component" value="Unassembled WGS sequence"/>
</dbReference>
<keyword evidence="4" id="KW-1185">Reference proteome</keyword>
<evidence type="ECO:0000313" key="3">
    <source>
        <dbReference type="EMBL" id="KAF1945598.1"/>
    </source>
</evidence>
<gene>
    <name evidence="3" type="ORF">EJ02DRAFT_509285</name>
</gene>
<evidence type="ECO:0000313" key="4">
    <source>
        <dbReference type="Proteomes" id="UP000800038"/>
    </source>
</evidence>
<keyword evidence="2" id="KW-0812">Transmembrane</keyword>
<feature type="transmembrane region" description="Helical" evidence="2">
    <location>
        <begin position="7"/>
        <end position="28"/>
    </location>
</feature>
<keyword evidence="2" id="KW-1133">Transmembrane helix</keyword>
<name>A0A6A5T080_9PLEO</name>
<sequence length="309" mass="33598">MGRGKPIFMVLRVLSLIAALGVVGLGAWTKFIVHDVDVRGTAIIEMIRPEQSKEQYWRAYFTAVLNGVVRLWISIAGAAFASLAAAIIVLATLSTRMHMSSAVLIPIECLCMCAMATTFGTSLSFVLSLNSFNEAGLGGVTSPDLMMFAMLVPLSKGYVAAAGTGWFLFLVAFIVATIDACNRAREKESCSFEPTASALGMSHGYATTIPPAMRSRVPTMYDPLKSLKVDPEKAPRVKDEEEKDSMSKSGDLGRADSVVSQEGRMSFELEKEKEIPAPLPGRVLQIRPSRPWSELPARKKMEDHVVHAI</sequence>
<proteinExistence type="predicted"/>
<feature type="region of interest" description="Disordered" evidence="1">
    <location>
        <begin position="228"/>
        <end position="273"/>
    </location>
</feature>
<evidence type="ECO:0000256" key="2">
    <source>
        <dbReference type="SAM" id="Phobius"/>
    </source>
</evidence>
<keyword evidence="2" id="KW-0472">Membrane</keyword>
<protein>
    <submittedName>
        <fullName evidence="3">Uncharacterized protein</fullName>
    </submittedName>
</protein>
<dbReference type="OrthoDB" id="3779192at2759"/>
<dbReference type="AlphaFoldDB" id="A0A6A5T080"/>
<accession>A0A6A5T080</accession>
<dbReference type="EMBL" id="ML976008">
    <property type="protein sequence ID" value="KAF1945598.1"/>
    <property type="molecule type" value="Genomic_DNA"/>
</dbReference>